<keyword evidence="5 9" id="KW-0805">Transcription regulation</keyword>
<dbReference type="CDD" id="cd19925">
    <property type="entry name" value="REC_citrate_TCS"/>
    <property type="match status" value="1"/>
</dbReference>
<dbReference type="InterPro" id="IPR036388">
    <property type="entry name" value="WH-like_DNA-bd_sf"/>
</dbReference>
<dbReference type="PIRSF" id="PIRSF006171">
    <property type="entry name" value="RR_citrat_malat"/>
    <property type="match status" value="1"/>
</dbReference>
<evidence type="ECO:0000313" key="12">
    <source>
        <dbReference type="EMBL" id="MFO7191399.1"/>
    </source>
</evidence>
<evidence type="ECO:0000256" key="4">
    <source>
        <dbReference type="ARBA" id="ARBA00023012"/>
    </source>
</evidence>
<feature type="domain" description="Response regulatory" evidence="11">
    <location>
        <begin position="8"/>
        <end position="124"/>
    </location>
</feature>
<feature type="modified residue" description="4-aspartylphosphate" evidence="10">
    <location>
        <position position="59"/>
    </location>
</feature>
<evidence type="ECO:0000256" key="5">
    <source>
        <dbReference type="ARBA" id="ARBA00023015"/>
    </source>
</evidence>
<dbReference type="PANTHER" id="PTHR45526:SF1">
    <property type="entry name" value="TRANSCRIPTIONAL REGULATORY PROTEIN DCUR-RELATED"/>
    <property type="match status" value="1"/>
</dbReference>
<evidence type="ECO:0000256" key="3">
    <source>
        <dbReference type="ARBA" id="ARBA00022553"/>
    </source>
</evidence>
<evidence type="ECO:0000256" key="2">
    <source>
        <dbReference type="ARBA" id="ARBA00022490"/>
    </source>
</evidence>
<dbReference type="EMBL" id="QGUI02000027">
    <property type="protein sequence ID" value="MFO7191399.1"/>
    <property type="molecule type" value="Genomic_DNA"/>
</dbReference>
<accession>A0ABD6FC83</accession>
<dbReference type="GO" id="GO:0005737">
    <property type="term" value="C:cytoplasm"/>
    <property type="evidence" value="ECO:0007669"/>
    <property type="project" value="UniProtKB-SubCell"/>
</dbReference>
<name>A0ABD6FC83_9PSEU</name>
<dbReference type="Pfam" id="PF00072">
    <property type="entry name" value="Response_reg"/>
    <property type="match status" value="1"/>
</dbReference>
<reference evidence="12 13" key="1">
    <citation type="journal article" date="2021" name="BMC Genomics">
        <title>Genome-resolved metagenome and metatranscriptome analyses of thermophilic composting reveal key bacterial players and their metabolic interactions.</title>
        <authorList>
            <person name="Braga L.P.P."/>
            <person name="Pereira R.V."/>
            <person name="Martins L.F."/>
            <person name="Moura L.M.S."/>
            <person name="Sanchez F.B."/>
            <person name="Patane J.S.L."/>
            <person name="da Silva A.M."/>
            <person name="Setubal J.C."/>
        </authorList>
    </citation>
    <scope>NUCLEOTIDE SEQUENCE [LARGE SCALE GENOMIC DNA]</scope>
    <source>
        <strain evidence="12">ZC4RG45</strain>
    </source>
</reference>
<keyword evidence="6 9" id="KW-0238">DNA-binding</keyword>
<dbReference type="GO" id="GO:0003677">
    <property type="term" value="F:DNA binding"/>
    <property type="evidence" value="ECO:0007669"/>
    <property type="project" value="UniProtKB-KW"/>
</dbReference>
<evidence type="ECO:0000256" key="7">
    <source>
        <dbReference type="ARBA" id="ARBA00023159"/>
    </source>
</evidence>
<dbReference type="InterPro" id="IPR036390">
    <property type="entry name" value="WH_DNA-bd_sf"/>
</dbReference>
<gene>
    <name evidence="12" type="ORF">DIU77_004065</name>
</gene>
<dbReference type="InterPro" id="IPR011006">
    <property type="entry name" value="CheY-like_superfamily"/>
</dbReference>
<evidence type="ECO:0000259" key="11">
    <source>
        <dbReference type="PROSITE" id="PS50110"/>
    </source>
</evidence>
<dbReference type="InterPro" id="IPR005471">
    <property type="entry name" value="Tscrpt_reg_IclR_N"/>
</dbReference>
<dbReference type="SUPFAM" id="SSF52172">
    <property type="entry name" value="CheY-like"/>
    <property type="match status" value="1"/>
</dbReference>
<evidence type="ECO:0000256" key="1">
    <source>
        <dbReference type="ARBA" id="ARBA00004496"/>
    </source>
</evidence>
<dbReference type="Gene3D" id="1.10.10.10">
    <property type="entry name" value="Winged helix-like DNA-binding domain superfamily/Winged helix DNA-binding domain"/>
    <property type="match status" value="1"/>
</dbReference>
<comment type="subcellular location">
    <subcellularLocation>
        <location evidence="1 9">Cytoplasm</location>
    </subcellularLocation>
</comment>
<dbReference type="GO" id="GO:0000160">
    <property type="term" value="P:phosphorelay signal transduction system"/>
    <property type="evidence" value="ECO:0007669"/>
    <property type="project" value="UniProtKB-KW"/>
</dbReference>
<dbReference type="PANTHER" id="PTHR45526">
    <property type="entry name" value="TRANSCRIPTIONAL REGULATORY PROTEIN DPIA"/>
    <property type="match status" value="1"/>
</dbReference>
<dbReference type="Gene3D" id="3.40.50.2300">
    <property type="match status" value="1"/>
</dbReference>
<evidence type="ECO:0000256" key="10">
    <source>
        <dbReference type="PROSITE-ProRule" id="PRU00169"/>
    </source>
</evidence>
<dbReference type="InterPro" id="IPR051271">
    <property type="entry name" value="2C-system_Tx_regulators"/>
</dbReference>
<keyword evidence="7 9" id="KW-0010">Activator</keyword>
<keyword evidence="2 9" id="KW-0963">Cytoplasm</keyword>
<sequence length="227" mass="24385">MSSPSDIAVLVVEDEPIAAQAHCEYVERVPGFTVAGVAHSGAEATRFLKSGHADLVLLDFYLPDTHGLTLCRGLRAAGNPVDVIAVTSARDLEVVKAAVSVGVVQYLIKPFTFATLRDKLTAYARYRQASGEADQSEVDRILGTLRTVDHGALPKGMSGATLEAIMAALREAADGLSAAEAGRRTGTSRVTARRYLEYLADSGVVERRPSYGQVGRPELRYRTVKRP</sequence>
<evidence type="ECO:0000256" key="8">
    <source>
        <dbReference type="ARBA" id="ARBA00023163"/>
    </source>
</evidence>
<evidence type="ECO:0000256" key="9">
    <source>
        <dbReference type="PIRNR" id="PIRNR006171"/>
    </source>
</evidence>
<dbReference type="Proteomes" id="UP000249324">
    <property type="component" value="Unassembled WGS sequence"/>
</dbReference>
<keyword evidence="4 9" id="KW-0902">Two-component regulatory system</keyword>
<dbReference type="SMART" id="SM00448">
    <property type="entry name" value="REC"/>
    <property type="match status" value="1"/>
</dbReference>
<dbReference type="InterPro" id="IPR024187">
    <property type="entry name" value="Sig_transdc_resp-reg_cit/mal"/>
</dbReference>
<evidence type="ECO:0000313" key="13">
    <source>
        <dbReference type="Proteomes" id="UP000249324"/>
    </source>
</evidence>
<keyword evidence="3 10" id="KW-0597">Phosphoprotein</keyword>
<dbReference type="AlphaFoldDB" id="A0ABD6FC83"/>
<organism evidence="12 13">
    <name type="scientific">Thermocrispum agreste</name>
    <dbReference type="NCBI Taxonomy" id="37925"/>
    <lineage>
        <taxon>Bacteria</taxon>
        <taxon>Bacillati</taxon>
        <taxon>Actinomycetota</taxon>
        <taxon>Actinomycetes</taxon>
        <taxon>Pseudonocardiales</taxon>
        <taxon>Pseudonocardiaceae</taxon>
        <taxon>Thermocrispum</taxon>
    </lineage>
</organism>
<evidence type="ECO:0000256" key="6">
    <source>
        <dbReference type="ARBA" id="ARBA00023125"/>
    </source>
</evidence>
<comment type="caution">
    <text evidence="12">The sequence shown here is derived from an EMBL/GenBank/DDBJ whole genome shotgun (WGS) entry which is preliminary data.</text>
</comment>
<dbReference type="Pfam" id="PF09339">
    <property type="entry name" value="HTH_IclR"/>
    <property type="match status" value="1"/>
</dbReference>
<dbReference type="PROSITE" id="PS50110">
    <property type="entry name" value="RESPONSE_REGULATORY"/>
    <property type="match status" value="1"/>
</dbReference>
<proteinExistence type="predicted"/>
<protein>
    <recommendedName>
        <fullName evidence="9">Transcriptional regulatory protein</fullName>
    </recommendedName>
</protein>
<keyword evidence="8 9" id="KW-0804">Transcription</keyword>
<dbReference type="InterPro" id="IPR001789">
    <property type="entry name" value="Sig_transdc_resp-reg_receiver"/>
</dbReference>
<dbReference type="SUPFAM" id="SSF46785">
    <property type="entry name" value="Winged helix' DNA-binding domain"/>
    <property type="match status" value="1"/>
</dbReference>